<proteinExistence type="predicted"/>
<evidence type="ECO:0000313" key="2">
    <source>
        <dbReference type="Proteomes" id="UP001381174"/>
    </source>
</evidence>
<reference evidence="1 2" key="1">
    <citation type="journal article" date="2014" name="Int. J. Syst. Evol. Microbiol.">
        <title>Fulvimonas yonginensis sp. nov., isolated from greenhouse soil, and emended description of the genus Fulvimonas.</title>
        <authorList>
            <person name="Ahn J.H."/>
            <person name="Kim S.J."/>
            <person name="Weon H.Y."/>
            <person name="Hong S.B."/>
            <person name="Seok S.J."/>
            <person name="Kwon S.W."/>
        </authorList>
    </citation>
    <scope>NUCLEOTIDE SEQUENCE [LARGE SCALE GENOMIC DNA]</scope>
    <source>
        <strain evidence="1 2">KACC 16952</strain>
    </source>
</reference>
<name>A0ABU8JAV9_9GAMM</name>
<dbReference type="EMBL" id="JBBBNY010000004">
    <property type="protein sequence ID" value="MEI7036658.1"/>
    <property type="molecule type" value="Genomic_DNA"/>
</dbReference>
<comment type="caution">
    <text evidence="1">The sequence shown here is derived from an EMBL/GenBank/DDBJ whole genome shotgun (WGS) entry which is preliminary data.</text>
</comment>
<dbReference type="Proteomes" id="UP001381174">
    <property type="component" value="Unassembled WGS sequence"/>
</dbReference>
<sequence>MDRSAFDTSLAGSEPPAGLPVHLQALWWLRRGEADRAHRLVQALDDAGAAAIHAHLHRLEGDADNAGYWYRRAGLPFCDVPPEDEWRALVQRFM</sequence>
<gene>
    <name evidence="1" type="ORF">WAT24_07815</name>
</gene>
<keyword evidence="2" id="KW-1185">Reference proteome</keyword>
<dbReference type="RefSeq" id="WP_336807285.1">
    <property type="nucleotide sequence ID" value="NZ_JBBBNY010000004.1"/>
</dbReference>
<protein>
    <submittedName>
        <fullName evidence="1">Uncharacterized protein</fullName>
    </submittedName>
</protein>
<evidence type="ECO:0000313" key="1">
    <source>
        <dbReference type="EMBL" id="MEI7036658.1"/>
    </source>
</evidence>
<organism evidence="1 2">
    <name type="scientific">Fulvimonas yonginensis</name>
    <dbReference type="NCBI Taxonomy" id="1495200"/>
    <lineage>
        <taxon>Bacteria</taxon>
        <taxon>Pseudomonadati</taxon>
        <taxon>Pseudomonadota</taxon>
        <taxon>Gammaproteobacteria</taxon>
        <taxon>Lysobacterales</taxon>
        <taxon>Rhodanobacteraceae</taxon>
        <taxon>Fulvimonas</taxon>
    </lineage>
</organism>
<accession>A0ABU8JAV9</accession>